<keyword evidence="8" id="KW-0479">Metal-binding</keyword>
<evidence type="ECO:0000256" key="7">
    <source>
        <dbReference type="ARBA" id="ARBA00022670"/>
    </source>
</evidence>
<dbReference type="Pfam" id="PF01433">
    <property type="entry name" value="Peptidase_M1"/>
    <property type="match status" value="1"/>
</dbReference>
<evidence type="ECO:0000256" key="2">
    <source>
        <dbReference type="ARBA" id="ARBA00001947"/>
    </source>
</evidence>
<gene>
    <name evidence="14" type="ORF">E2488_02355</name>
</gene>
<evidence type="ECO:0000259" key="13">
    <source>
        <dbReference type="Pfam" id="PF17900"/>
    </source>
</evidence>
<evidence type="ECO:0000256" key="4">
    <source>
        <dbReference type="ARBA" id="ARBA00012564"/>
    </source>
</evidence>
<evidence type="ECO:0000256" key="11">
    <source>
        <dbReference type="ARBA" id="ARBA00023049"/>
    </source>
</evidence>
<dbReference type="GO" id="GO:0042277">
    <property type="term" value="F:peptide binding"/>
    <property type="evidence" value="ECO:0007669"/>
    <property type="project" value="TreeGrafter"/>
</dbReference>
<comment type="cofactor">
    <cofactor evidence="2">
        <name>Zn(2+)</name>
        <dbReference type="ChEBI" id="CHEBI:29105"/>
    </cofactor>
</comment>
<dbReference type="InterPro" id="IPR045357">
    <property type="entry name" value="Aminopeptidase_N-like_N"/>
</dbReference>
<keyword evidence="6" id="KW-0031">Aminopeptidase</keyword>
<keyword evidence="7" id="KW-0645">Protease</keyword>
<feature type="domain" description="Peptidase M1 membrane alanine aminopeptidase" evidence="12">
    <location>
        <begin position="260"/>
        <end position="465"/>
    </location>
</feature>
<comment type="similarity">
    <text evidence="3">Belongs to the peptidase M1 family.</text>
</comment>
<evidence type="ECO:0000256" key="3">
    <source>
        <dbReference type="ARBA" id="ARBA00010136"/>
    </source>
</evidence>
<dbReference type="InterPro" id="IPR042097">
    <property type="entry name" value="Aminopeptidase_N-like_N_sf"/>
</dbReference>
<dbReference type="PRINTS" id="PR00756">
    <property type="entry name" value="ALADIPTASE"/>
</dbReference>
<sequence>MKMKNIFVVLILLFTIALKAQDKIYQPERDKINNLVHTKLKVDFNFEKSQLNGEAWITLTPHFYPTNKVTLDAKAFKINEVKVNNTNAAYNYSDNELTIELNKTYTKGEEYIVYVNYIARPEEVTQKGSESIKDAKGLYFIDPLEEDPKKPTQIWTQGETEASSCWFPTIDAPNQKTSQEIYMTVPSKFVTLSNGTLQSQIENNNGTRTDYWKMDQKHAPYLFFMGAGEFSIVNDTWNGKKVDYYVEPEYESVAKDIFGTTPEMLTFFSDLTGISYPWDKYSQIVVRDYVSGAMENTTAVVHAEDAQQKKGQLIDENEWEGTIAHELFHHWFGDLVTTESWANLTVNESFATYSVYLWFEHKYGKDKAAAHMFKDVQTYLQSESEDKILVRFHYHDKEDMFDTVSYHKGNAILHMLRDVLGDEAFFEGLRKYLNDHKFGTAEAHELRLALEKVSGKDLNWFFNQWYYGNGHIKAVLTYDYNTINNTVTVNINQQDKVFTFPLSIDIYESGLKTRHNVWVNSKQNSFTFPFRKLPSLINIDAKHVLLAEFSENKTLDNYIYQFNNAPHYLDRRLALEEIVKHQKDSKTALNTVVKAFDDPYYEIRVFALENLDLFQKYTKRDIISKVEKIAQNDKKTLVRAAAISVLGKLIEPIYKPLFERGLESESYAITGSSLTSLYQIDKESTLNKINTLNETIKESLADAITSIYIQEKDKSNLPFIANHVLNGMFLTENTRTQQLYSEAFKWIAESDNKEAITNLTNNFVELGLKYKKYNFDKMAVNMLNQMVYMQQQSTNINKNELILILKIGMSKLIE</sequence>
<protein>
    <recommendedName>
        <fullName evidence="5">Aminopeptidase N</fullName>
        <ecNumber evidence="4">3.4.11.2</ecNumber>
    </recommendedName>
</protein>
<keyword evidence="11" id="KW-0482">Metalloprotease</keyword>
<evidence type="ECO:0000313" key="15">
    <source>
        <dbReference type="Proteomes" id="UP000298517"/>
    </source>
</evidence>
<evidence type="ECO:0000313" key="14">
    <source>
        <dbReference type="EMBL" id="TEW76711.1"/>
    </source>
</evidence>
<feature type="domain" description="Aminopeptidase N-like N-terminal" evidence="13">
    <location>
        <begin position="37"/>
        <end position="222"/>
    </location>
</feature>
<dbReference type="InterPro" id="IPR050344">
    <property type="entry name" value="Peptidase_M1_aminopeptidases"/>
</dbReference>
<accession>A0A4Y8AW50</accession>
<evidence type="ECO:0000256" key="8">
    <source>
        <dbReference type="ARBA" id="ARBA00022723"/>
    </source>
</evidence>
<dbReference type="GO" id="GO:0005615">
    <property type="term" value="C:extracellular space"/>
    <property type="evidence" value="ECO:0007669"/>
    <property type="project" value="TreeGrafter"/>
</dbReference>
<dbReference type="PANTHER" id="PTHR11533">
    <property type="entry name" value="PROTEASE M1 ZINC METALLOPROTEASE"/>
    <property type="match status" value="1"/>
</dbReference>
<evidence type="ECO:0000256" key="10">
    <source>
        <dbReference type="ARBA" id="ARBA00022833"/>
    </source>
</evidence>
<evidence type="ECO:0000256" key="6">
    <source>
        <dbReference type="ARBA" id="ARBA00022438"/>
    </source>
</evidence>
<dbReference type="InterPro" id="IPR016024">
    <property type="entry name" value="ARM-type_fold"/>
</dbReference>
<dbReference type="GO" id="GO:0005737">
    <property type="term" value="C:cytoplasm"/>
    <property type="evidence" value="ECO:0007669"/>
    <property type="project" value="TreeGrafter"/>
</dbReference>
<dbReference type="InterPro" id="IPR001930">
    <property type="entry name" value="Peptidase_M1"/>
</dbReference>
<dbReference type="InterPro" id="IPR011989">
    <property type="entry name" value="ARM-like"/>
</dbReference>
<dbReference type="PANTHER" id="PTHR11533:SF174">
    <property type="entry name" value="PUROMYCIN-SENSITIVE AMINOPEPTIDASE-RELATED"/>
    <property type="match status" value="1"/>
</dbReference>
<comment type="catalytic activity">
    <reaction evidence="1">
        <text>Release of an N-terminal amino acid, Xaa-|-Yaa- from a peptide, amide or arylamide. Xaa is preferably Ala, but may be most amino acids including Pro (slow action). When a terminal hydrophobic residue is followed by a prolyl residue, the two may be released as an intact Xaa-Pro dipeptide.</text>
        <dbReference type="EC" id="3.4.11.2"/>
    </reaction>
</comment>
<name>A0A4Y8AW50_9FLAO</name>
<dbReference type="InterPro" id="IPR014782">
    <property type="entry name" value="Peptidase_M1_dom"/>
</dbReference>
<keyword evidence="10" id="KW-0862">Zinc</keyword>
<organism evidence="14 15">
    <name type="scientific">Gramella jeungdoensis</name>
    <dbReference type="NCBI Taxonomy" id="708091"/>
    <lineage>
        <taxon>Bacteria</taxon>
        <taxon>Pseudomonadati</taxon>
        <taxon>Bacteroidota</taxon>
        <taxon>Flavobacteriia</taxon>
        <taxon>Flavobacteriales</taxon>
        <taxon>Flavobacteriaceae</taxon>
        <taxon>Christiangramia</taxon>
    </lineage>
</organism>
<dbReference type="SUPFAM" id="SSF55486">
    <property type="entry name" value="Metalloproteases ('zincins'), catalytic domain"/>
    <property type="match status" value="1"/>
</dbReference>
<evidence type="ECO:0000259" key="12">
    <source>
        <dbReference type="Pfam" id="PF01433"/>
    </source>
</evidence>
<dbReference type="SUPFAM" id="SSF63737">
    <property type="entry name" value="Leukotriene A4 hydrolase N-terminal domain"/>
    <property type="match status" value="1"/>
</dbReference>
<evidence type="ECO:0000256" key="5">
    <source>
        <dbReference type="ARBA" id="ARBA00015611"/>
    </source>
</evidence>
<dbReference type="EMBL" id="SNQI01000001">
    <property type="protein sequence ID" value="TEW76711.1"/>
    <property type="molecule type" value="Genomic_DNA"/>
</dbReference>
<dbReference type="CDD" id="cd09603">
    <property type="entry name" value="M1_APN_like"/>
    <property type="match status" value="1"/>
</dbReference>
<reference evidence="14 15" key="1">
    <citation type="journal article" date="2011" name="J. Microbiol.">
        <title>Gramella jeungdoensis sp. nov., isolated from a solar saltern in Korea.</title>
        <authorList>
            <person name="Joung Y."/>
            <person name="Kim H."/>
            <person name="Jang T."/>
            <person name="Ahn T.S."/>
            <person name="Joh K."/>
        </authorList>
    </citation>
    <scope>NUCLEOTIDE SEQUENCE [LARGE SCALE GENOMIC DNA]</scope>
    <source>
        <strain evidence="14 15">KCTC 23123</strain>
    </source>
</reference>
<evidence type="ECO:0000256" key="1">
    <source>
        <dbReference type="ARBA" id="ARBA00000098"/>
    </source>
</evidence>
<dbReference type="Gene3D" id="1.25.10.10">
    <property type="entry name" value="Leucine-rich Repeat Variant"/>
    <property type="match status" value="1"/>
</dbReference>
<dbReference type="Proteomes" id="UP000298517">
    <property type="component" value="Unassembled WGS sequence"/>
</dbReference>
<dbReference type="GO" id="GO:0043171">
    <property type="term" value="P:peptide catabolic process"/>
    <property type="evidence" value="ECO:0007669"/>
    <property type="project" value="TreeGrafter"/>
</dbReference>
<dbReference type="AlphaFoldDB" id="A0A4Y8AW50"/>
<keyword evidence="15" id="KW-1185">Reference proteome</keyword>
<keyword evidence="9" id="KW-0378">Hydrolase</keyword>
<dbReference type="EC" id="3.4.11.2" evidence="4"/>
<dbReference type="Gene3D" id="1.10.390.10">
    <property type="entry name" value="Neutral Protease Domain 2"/>
    <property type="match status" value="1"/>
</dbReference>
<dbReference type="InterPro" id="IPR027268">
    <property type="entry name" value="Peptidase_M4/M1_CTD_sf"/>
</dbReference>
<dbReference type="GO" id="GO:0070006">
    <property type="term" value="F:metalloaminopeptidase activity"/>
    <property type="evidence" value="ECO:0007669"/>
    <property type="project" value="TreeGrafter"/>
</dbReference>
<comment type="caution">
    <text evidence="14">The sequence shown here is derived from an EMBL/GenBank/DDBJ whole genome shotgun (WGS) entry which is preliminary data.</text>
</comment>
<dbReference type="Pfam" id="PF17900">
    <property type="entry name" value="Peptidase_M1_N"/>
    <property type="match status" value="1"/>
</dbReference>
<dbReference type="Gene3D" id="2.60.40.1730">
    <property type="entry name" value="tricorn interacting facor f3 domain"/>
    <property type="match status" value="1"/>
</dbReference>
<dbReference type="GO" id="GO:0016285">
    <property type="term" value="F:alanyl aminopeptidase activity"/>
    <property type="evidence" value="ECO:0007669"/>
    <property type="project" value="UniProtKB-EC"/>
</dbReference>
<dbReference type="SUPFAM" id="SSF48371">
    <property type="entry name" value="ARM repeat"/>
    <property type="match status" value="1"/>
</dbReference>
<dbReference type="GO" id="GO:0016020">
    <property type="term" value="C:membrane"/>
    <property type="evidence" value="ECO:0007669"/>
    <property type="project" value="TreeGrafter"/>
</dbReference>
<dbReference type="GO" id="GO:0006508">
    <property type="term" value="P:proteolysis"/>
    <property type="evidence" value="ECO:0007669"/>
    <property type="project" value="UniProtKB-KW"/>
</dbReference>
<dbReference type="GO" id="GO:0008270">
    <property type="term" value="F:zinc ion binding"/>
    <property type="evidence" value="ECO:0007669"/>
    <property type="project" value="InterPro"/>
</dbReference>
<proteinExistence type="inferred from homology"/>
<evidence type="ECO:0000256" key="9">
    <source>
        <dbReference type="ARBA" id="ARBA00022801"/>
    </source>
</evidence>
<dbReference type="OrthoDB" id="100605at2"/>